<evidence type="ECO:0000256" key="4">
    <source>
        <dbReference type="ARBA" id="ARBA00022475"/>
    </source>
</evidence>
<feature type="region of interest" description="Disordered" evidence="11">
    <location>
        <begin position="1"/>
        <end position="23"/>
    </location>
</feature>
<dbReference type="GO" id="GO:0005886">
    <property type="term" value="C:plasma membrane"/>
    <property type="evidence" value="ECO:0007669"/>
    <property type="project" value="UniProtKB-SubCell"/>
</dbReference>
<evidence type="ECO:0000259" key="13">
    <source>
        <dbReference type="Pfam" id="PF26002"/>
    </source>
</evidence>
<dbReference type="Pfam" id="PF26002">
    <property type="entry name" value="Beta-barrel_AprE"/>
    <property type="match status" value="1"/>
</dbReference>
<keyword evidence="5 9" id="KW-0997">Cell inner membrane</keyword>
<dbReference type="PRINTS" id="PR01490">
    <property type="entry name" value="RTXTOXIND"/>
</dbReference>
<evidence type="ECO:0000256" key="11">
    <source>
        <dbReference type="SAM" id="MobiDB-lite"/>
    </source>
</evidence>
<dbReference type="InterPro" id="IPR050739">
    <property type="entry name" value="MFP"/>
</dbReference>
<evidence type="ECO:0000256" key="7">
    <source>
        <dbReference type="ARBA" id="ARBA00022989"/>
    </source>
</evidence>
<evidence type="ECO:0000256" key="6">
    <source>
        <dbReference type="ARBA" id="ARBA00022692"/>
    </source>
</evidence>
<sequence>MGRGNGHDQCPLPQFTRTGDPMHTADVPQLQTELSLPARLGAVAALVLLVGLGFWASLVPISAAVVARGQIDVRGKPIVVQSFEGGTIAALPVRSGDQVSKGDLLVQLDPTLLQASLEVAQARLGAALALRARLMSEHQGLPTPRFDIPALPFALPDLSAEEEGQRRIFAARRALFDGRAAQLAEAEVQITAQLQGLAGQIRAKRDQIATLRLQIDNARTLADQGLARSNQVLDLQRIEAEILGQIAGLDSSAAQAAGSLQEARISELQARREVAEQVATELRAANAEIEELIPQILNTTARLTQLSIRAPIDGVVHEMEATLGGVIAPGATVLQVVGQEQGLIFTLRVDPGQADQLEIGQPARLVIAALPREAPQLAGRLERIAPTTSTDQMSGQIYYSAEVEVPAAELALLDGYALRPGLPVEGYLERPARSALAYLLDPLARHLDHAFREE</sequence>
<evidence type="ECO:0000256" key="8">
    <source>
        <dbReference type="ARBA" id="ARBA00023136"/>
    </source>
</evidence>
<protein>
    <recommendedName>
        <fullName evidence="9">Membrane fusion protein (MFP) family protein</fullName>
    </recommendedName>
</protein>
<dbReference type="InterPro" id="IPR010129">
    <property type="entry name" value="T1SS_HlyD"/>
</dbReference>
<dbReference type="Pfam" id="PF25994">
    <property type="entry name" value="HH_AprE"/>
    <property type="match status" value="1"/>
</dbReference>
<dbReference type="Gene3D" id="2.40.50.100">
    <property type="match status" value="2"/>
</dbReference>
<name>A0A2V4MII5_9RHOB</name>
<keyword evidence="4 9" id="KW-1003">Cell membrane</keyword>
<dbReference type="AlphaFoldDB" id="A0A2V4MII5"/>
<keyword evidence="7 9" id="KW-1133">Transmembrane helix</keyword>
<dbReference type="Gene3D" id="1.10.287.470">
    <property type="entry name" value="Helix hairpin bin"/>
    <property type="match status" value="1"/>
</dbReference>
<reference evidence="14 15" key="1">
    <citation type="submission" date="2018-05" db="EMBL/GenBank/DDBJ databases">
        <title>Oceanovita maritima gen. nov., sp. nov., a marine bacterium in the family Rhodobacteraceae isolated from surface seawater of Lundu port Xiamen, China.</title>
        <authorList>
            <person name="Hetharua B.H."/>
            <person name="Min D."/>
            <person name="Liao H."/>
            <person name="Tian Y."/>
        </authorList>
    </citation>
    <scope>NUCLEOTIDE SEQUENCE [LARGE SCALE GENOMIC DNA]</scope>
    <source>
        <strain evidence="14 15">FSX-11</strain>
    </source>
</reference>
<evidence type="ECO:0000313" key="14">
    <source>
        <dbReference type="EMBL" id="PYC46395.1"/>
    </source>
</evidence>
<gene>
    <name evidence="14" type="ORF">DI396_15450</name>
</gene>
<evidence type="ECO:0000256" key="10">
    <source>
        <dbReference type="SAM" id="Coils"/>
    </source>
</evidence>
<feature type="transmembrane region" description="Helical" evidence="9">
    <location>
        <begin position="40"/>
        <end position="67"/>
    </location>
</feature>
<dbReference type="PANTHER" id="PTHR30386">
    <property type="entry name" value="MEMBRANE FUSION SUBUNIT OF EMRAB-TOLC MULTIDRUG EFFLUX PUMP"/>
    <property type="match status" value="1"/>
</dbReference>
<evidence type="ECO:0000256" key="2">
    <source>
        <dbReference type="ARBA" id="ARBA00009477"/>
    </source>
</evidence>
<organism evidence="14 15">
    <name type="scientific">Litorivita pollutaquae</name>
    <dbReference type="NCBI Taxonomy" id="2200892"/>
    <lineage>
        <taxon>Bacteria</taxon>
        <taxon>Pseudomonadati</taxon>
        <taxon>Pseudomonadota</taxon>
        <taxon>Alphaproteobacteria</taxon>
        <taxon>Rhodobacterales</taxon>
        <taxon>Paracoccaceae</taxon>
        <taxon>Litorivita</taxon>
    </lineage>
</organism>
<dbReference type="SUPFAM" id="SSF111369">
    <property type="entry name" value="HlyD-like secretion proteins"/>
    <property type="match status" value="2"/>
</dbReference>
<dbReference type="PANTHER" id="PTHR30386:SF17">
    <property type="entry name" value="ALKALINE PROTEASE SECRETION PROTEIN APRE"/>
    <property type="match status" value="1"/>
</dbReference>
<accession>A0A2V4MII5</accession>
<dbReference type="NCBIfam" id="TIGR01843">
    <property type="entry name" value="type_I_hlyD"/>
    <property type="match status" value="1"/>
</dbReference>
<proteinExistence type="inferred from homology"/>
<feature type="coiled-coil region" evidence="10">
    <location>
        <begin position="265"/>
        <end position="292"/>
    </location>
</feature>
<comment type="caution">
    <text evidence="14">The sequence shown here is derived from an EMBL/GenBank/DDBJ whole genome shotgun (WGS) entry which is preliminary data.</text>
</comment>
<keyword evidence="6 9" id="KW-0812">Transmembrane</keyword>
<evidence type="ECO:0000256" key="5">
    <source>
        <dbReference type="ARBA" id="ARBA00022519"/>
    </source>
</evidence>
<evidence type="ECO:0000256" key="3">
    <source>
        <dbReference type="ARBA" id="ARBA00022448"/>
    </source>
</evidence>
<dbReference type="Gene3D" id="2.40.30.170">
    <property type="match status" value="1"/>
</dbReference>
<dbReference type="InterPro" id="IPR058781">
    <property type="entry name" value="HH_AprE-like"/>
</dbReference>
<keyword evidence="10" id="KW-0175">Coiled coil</keyword>
<evidence type="ECO:0000259" key="12">
    <source>
        <dbReference type="Pfam" id="PF25994"/>
    </source>
</evidence>
<dbReference type="GO" id="GO:0015031">
    <property type="term" value="P:protein transport"/>
    <property type="evidence" value="ECO:0007669"/>
    <property type="project" value="InterPro"/>
</dbReference>
<evidence type="ECO:0000256" key="9">
    <source>
        <dbReference type="RuleBase" id="RU365093"/>
    </source>
</evidence>
<dbReference type="EMBL" id="QFVT01000014">
    <property type="protein sequence ID" value="PYC46395.1"/>
    <property type="molecule type" value="Genomic_DNA"/>
</dbReference>
<feature type="domain" description="AprE-like beta-barrel" evidence="13">
    <location>
        <begin position="343"/>
        <end position="428"/>
    </location>
</feature>
<dbReference type="Proteomes" id="UP000248012">
    <property type="component" value="Unassembled WGS sequence"/>
</dbReference>
<comment type="subcellular location">
    <subcellularLocation>
        <location evidence="1 9">Cell inner membrane</location>
        <topology evidence="1 9">Single-pass membrane protein</topology>
    </subcellularLocation>
</comment>
<feature type="domain" description="AprE-like long alpha-helical hairpin" evidence="12">
    <location>
        <begin position="114"/>
        <end position="299"/>
    </location>
</feature>
<dbReference type="SUPFAM" id="SSF58100">
    <property type="entry name" value="Bacterial hemolysins"/>
    <property type="match status" value="1"/>
</dbReference>
<keyword evidence="3 9" id="KW-0813">Transport</keyword>
<evidence type="ECO:0000256" key="1">
    <source>
        <dbReference type="ARBA" id="ARBA00004377"/>
    </source>
</evidence>
<keyword evidence="15" id="KW-1185">Reference proteome</keyword>
<keyword evidence="8 9" id="KW-0472">Membrane</keyword>
<evidence type="ECO:0000313" key="15">
    <source>
        <dbReference type="Proteomes" id="UP000248012"/>
    </source>
</evidence>
<dbReference type="InterPro" id="IPR058982">
    <property type="entry name" value="Beta-barrel_AprE"/>
</dbReference>
<dbReference type="OrthoDB" id="9810980at2"/>
<comment type="similarity">
    <text evidence="2 9">Belongs to the membrane fusion protein (MFP) (TC 8.A.1) family.</text>
</comment>